<dbReference type="InterPro" id="IPR023796">
    <property type="entry name" value="Serpin_dom"/>
</dbReference>
<dbReference type="SUPFAM" id="SSF56574">
    <property type="entry name" value="Serpins"/>
    <property type="match status" value="1"/>
</dbReference>
<comment type="caution">
    <text evidence="2">The sequence shown here is derived from an EMBL/GenBank/DDBJ whole genome shotgun (WGS) entry which is preliminary data.</text>
</comment>
<evidence type="ECO:0000259" key="1">
    <source>
        <dbReference type="Pfam" id="PF00079"/>
    </source>
</evidence>
<dbReference type="Pfam" id="PF00079">
    <property type="entry name" value="Serpin"/>
    <property type="match status" value="1"/>
</dbReference>
<proteinExistence type="predicted"/>
<evidence type="ECO:0000313" key="3">
    <source>
        <dbReference type="Proteomes" id="UP000031668"/>
    </source>
</evidence>
<dbReference type="AlphaFoldDB" id="A0A0C2N206"/>
<feature type="domain" description="Serpin" evidence="1">
    <location>
        <begin position="20"/>
        <end position="102"/>
    </location>
</feature>
<sequence>MIKLRHGSISQNFEEFRCHLFIKHGADFSKMIMGDGYINDYIQVSTIMVNEIGSHATTPSNHYTSVRATSTTVLFNVSRPFIFYLYNSENNLMLHISVVTDPYL</sequence>
<organism evidence="2 3">
    <name type="scientific">Thelohanellus kitauei</name>
    <name type="common">Myxosporean</name>
    <dbReference type="NCBI Taxonomy" id="669202"/>
    <lineage>
        <taxon>Eukaryota</taxon>
        <taxon>Metazoa</taxon>
        <taxon>Cnidaria</taxon>
        <taxon>Myxozoa</taxon>
        <taxon>Myxosporea</taxon>
        <taxon>Bivalvulida</taxon>
        <taxon>Platysporina</taxon>
        <taxon>Myxobolidae</taxon>
        <taxon>Thelohanellus</taxon>
    </lineage>
</organism>
<keyword evidence="3" id="KW-1185">Reference proteome</keyword>
<protein>
    <recommendedName>
        <fullName evidence="1">Serpin domain-containing protein</fullName>
    </recommendedName>
</protein>
<dbReference type="InterPro" id="IPR042178">
    <property type="entry name" value="Serpin_sf_1"/>
</dbReference>
<dbReference type="Gene3D" id="2.30.39.10">
    <property type="entry name" value="Alpha-1-antitrypsin, domain 1"/>
    <property type="match status" value="1"/>
</dbReference>
<accession>A0A0C2N206</accession>
<dbReference type="InterPro" id="IPR042185">
    <property type="entry name" value="Serpin_sf_2"/>
</dbReference>
<name>A0A0C2N206_THEKT</name>
<dbReference type="InterPro" id="IPR036186">
    <property type="entry name" value="Serpin_sf"/>
</dbReference>
<dbReference type="Gene3D" id="3.30.497.10">
    <property type="entry name" value="Antithrombin, subunit I, domain 2"/>
    <property type="match status" value="1"/>
</dbReference>
<dbReference type="OrthoDB" id="10063692at2759"/>
<dbReference type="EMBL" id="JWZT01000743">
    <property type="protein sequence ID" value="KII73626.1"/>
    <property type="molecule type" value="Genomic_DNA"/>
</dbReference>
<gene>
    <name evidence="2" type="ORF">RF11_08241</name>
</gene>
<reference evidence="2 3" key="1">
    <citation type="journal article" date="2014" name="Genome Biol. Evol.">
        <title>The genome of the myxosporean Thelohanellus kitauei shows adaptations to nutrient acquisition within its fish host.</title>
        <authorList>
            <person name="Yang Y."/>
            <person name="Xiong J."/>
            <person name="Zhou Z."/>
            <person name="Huo F."/>
            <person name="Miao W."/>
            <person name="Ran C."/>
            <person name="Liu Y."/>
            <person name="Zhang J."/>
            <person name="Feng J."/>
            <person name="Wang M."/>
            <person name="Wang M."/>
            <person name="Wang L."/>
            <person name="Yao B."/>
        </authorList>
    </citation>
    <scope>NUCLEOTIDE SEQUENCE [LARGE SCALE GENOMIC DNA]</scope>
    <source>
        <strain evidence="2">Wuqing</strain>
    </source>
</reference>
<evidence type="ECO:0000313" key="2">
    <source>
        <dbReference type="EMBL" id="KII73626.1"/>
    </source>
</evidence>
<dbReference type="Proteomes" id="UP000031668">
    <property type="component" value="Unassembled WGS sequence"/>
</dbReference>